<dbReference type="Proteomes" id="UP000253664">
    <property type="component" value="Unassembled WGS sequence"/>
</dbReference>
<dbReference type="OrthoDB" id="7771656at2759"/>
<dbReference type="SUPFAM" id="SSF53383">
    <property type="entry name" value="PLP-dependent transferases"/>
    <property type="match status" value="1"/>
</dbReference>
<dbReference type="PANTHER" id="PTHR31047">
    <property type="entry name" value="MEIOTICALLY UP-REGULATED GENE 157 PROTEIN"/>
    <property type="match status" value="1"/>
</dbReference>
<protein>
    <recommendedName>
        <fullName evidence="2">Aminotransferase class I/classII large domain-containing protein</fullName>
    </recommendedName>
</protein>
<dbReference type="InterPro" id="IPR012341">
    <property type="entry name" value="6hp_glycosidase-like_sf"/>
</dbReference>
<dbReference type="CDD" id="cd00609">
    <property type="entry name" value="AAT_like"/>
    <property type="match status" value="1"/>
</dbReference>
<dbReference type="PANTHER" id="PTHR31047:SF0">
    <property type="entry name" value="MEIOTICALLY UP-REGULATED GENE 157 PROTEIN"/>
    <property type="match status" value="1"/>
</dbReference>
<dbReference type="Gene3D" id="1.50.10.10">
    <property type="match status" value="1"/>
</dbReference>
<sequence length="1503" mass="166914">MNSDFKSHVVSRLTLDRRKQHIDIPNRYQAQFISRSSGRPHNSSIRIIQDVHKMAELATRLDTHPPHAFLSARPIQNFDELRRDLESSMLRLRADPQYRHARAWIMLIDFQEDDSYIIEPFRRQLLDMFKYEYNWEIARYSIGGALRISTIEQEVADAICNFSSESIVPGGFVCFYISGRVLRTQQGGCTICGHNSMILNAESSGLSWDSLMESIRQTFGEGNRRLVILDSCTPATAYLEPRGFEMISASYWETAGGVPPPCMFLQAVVEAVRSNGFLTAIQLVSLLYHTDAVRSGKAMPVYKNNSWFFRQSSAMIHGMQPGAIMERAQGGAHSFTRPLVFVLVKVHVGAIHSCREFVVKMPLELWLGLVDKPGYMFTRCCLRHPSVAPLLTSNLGLLSRRLQFRLSTTCRLASGCRFEGPNAVDDFERTTASERLPSTLIIMLRLLLAAYLLGFSFRDRRVDAANSIDGQPPNKLAAACPNYATYASVPHPPLSTGKLALPFQRPDPQCRTFSSQEIERVIKEVTSKMKDPDLARLFENAFPSTTDTTVKFHTTGKDNGLVRTDGFHYARDEGAWEGPQSFITTGDIVAEWLRDSTNQLRPYLSLAKKDPAIFDLVLGAINTQSEYVIESPYCNAFQPPPISKLPVSSNGQDDTVHPVYEPSAVFECKYELDSLAHFLALANDFYHHTASTKFANQRWLLAIETVLDVLTKQSRPTFDPETGAYVRNDYTFQRTTNVGTETLGLQGVGNPLNGGTGLVRSAFRPSDDVTILGFFIPANAMISVELGRTSKILQAVGKASLAKTVQKWSEQIRAGVLEHGVVKHKKYGKVFAYEVDGYGSSILMDDANLPSLLALPIMGFCDAKDIVYQNTRKMILDRHGNPYFLSGKEFQGIGGPHIGLRNAWPMSVLMQAQTSDNDDEIKQCLDLVLKSSRLGLVHESVDVDHVRQYTRSWFAWANGVFAVTILDLAKRKPHLIFGPGAAPYVMMSLIYARNRCDDLPWYTGRVTWHEASKEGLAFPAYLVGRDETSKQTTVQPEEASDSDTLPRPPSTDRAYDVSSTATDQSAPRLALALRPAGESAISRLPARTGGPGLYGPDRGYQPLREALASWLGRQFGVEPEAERICITGGASQSLACILQSFTDPTLTRAVWIVEPCYHLACGIFEDAGFGARLRAAPGDGEGVDVDGLERRMTEMDNEVMPQLKVRQPLPALSLALCVDGNKPLKVPGPTRKSYKHVIYCVATCSNPSGITMSLRRRESLIRLARAHDALIISDDVYDFLTWPLQGDARPGAPSLPRLCDIDLASSDSLFGNAVSNGSFSKMVGPGMRTGWVEGSTAFVRGLGDTASTLSGGAPSQFCAAVLADLVMNGQLEMHIEDQLRPSLQRRHRIITDAVREHLSPLGITTRDDEDWYGGYFVWLSATTTTPLPPPRLIAEAAMRDANLVIGPGTMFEVRGDDRRTRFEAEIRLCFALGLLLKRMREDKKYYDDLRATFSKGANLDEYK</sequence>
<gene>
    <name evidence="3" type="ORF">L249_4937</name>
</gene>
<dbReference type="SMART" id="SM01149">
    <property type="entry name" value="DUF1237"/>
    <property type="match status" value="1"/>
</dbReference>
<name>A0A367L3M2_9HYPO</name>
<dbReference type="Gene3D" id="3.40.640.10">
    <property type="entry name" value="Type I PLP-dependent aspartate aminotransferase-like (Major domain)"/>
    <property type="match status" value="1"/>
</dbReference>
<dbReference type="Pfam" id="PF06824">
    <property type="entry name" value="Glyco_hydro_125"/>
    <property type="match status" value="1"/>
</dbReference>
<dbReference type="EMBL" id="LKCN02000017">
    <property type="protein sequence ID" value="RCI09033.1"/>
    <property type="molecule type" value="Genomic_DNA"/>
</dbReference>
<dbReference type="GO" id="GO:0003824">
    <property type="term" value="F:catalytic activity"/>
    <property type="evidence" value="ECO:0007669"/>
    <property type="project" value="UniProtKB-ARBA"/>
</dbReference>
<dbReference type="STRING" id="1330021.A0A367L3M2"/>
<reference evidence="3 4" key="1">
    <citation type="journal article" date="2015" name="BMC Genomics">
        <title>Insights from the genome of Ophiocordyceps polyrhachis-furcata to pathogenicity and host specificity in insect fungi.</title>
        <authorList>
            <person name="Wichadakul D."/>
            <person name="Kobmoo N."/>
            <person name="Ingsriswang S."/>
            <person name="Tangphatsornruang S."/>
            <person name="Chantasingh D."/>
            <person name="Luangsa-ard J.J."/>
            <person name="Eurwilaichitr L."/>
        </authorList>
    </citation>
    <scope>NUCLEOTIDE SEQUENCE [LARGE SCALE GENOMIC DNA]</scope>
    <source>
        <strain evidence="3 4">BCC 54312</strain>
    </source>
</reference>
<dbReference type="InterPro" id="IPR008928">
    <property type="entry name" value="6-hairpin_glycosidase_sf"/>
</dbReference>
<dbReference type="InterPro" id="IPR015424">
    <property type="entry name" value="PyrdxlP-dep_Trfase"/>
</dbReference>
<dbReference type="InterPro" id="IPR015421">
    <property type="entry name" value="PyrdxlP-dep_Trfase_major"/>
</dbReference>
<dbReference type="GO" id="GO:0030170">
    <property type="term" value="F:pyridoxal phosphate binding"/>
    <property type="evidence" value="ECO:0007669"/>
    <property type="project" value="InterPro"/>
</dbReference>
<evidence type="ECO:0000256" key="1">
    <source>
        <dbReference type="SAM" id="MobiDB-lite"/>
    </source>
</evidence>
<evidence type="ECO:0000259" key="2">
    <source>
        <dbReference type="Pfam" id="PF00155"/>
    </source>
</evidence>
<dbReference type="Gene3D" id="3.90.1150.10">
    <property type="entry name" value="Aspartate Aminotransferase, domain 1"/>
    <property type="match status" value="1"/>
</dbReference>
<dbReference type="Pfam" id="PF00155">
    <property type="entry name" value="Aminotran_1_2"/>
    <property type="match status" value="1"/>
</dbReference>
<accession>A0A367L3M2</accession>
<evidence type="ECO:0000313" key="3">
    <source>
        <dbReference type="EMBL" id="RCI09033.1"/>
    </source>
</evidence>
<comment type="caution">
    <text evidence="3">The sequence shown here is derived from an EMBL/GenBank/DDBJ whole genome shotgun (WGS) entry which is preliminary data.</text>
</comment>
<dbReference type="InterPro" id="IPR008313">
    <property type="entry name" value="GH125"/>
</dbReference>
<proteinExistence type="predicted"/>
<dbReference type="InterPro" id="IPR004839">
    <property type="entry name" value="Aminotransferase_I/II_large"/>
</dbReference>
<organism evidence="3 4">
    <name type="scientific">Ophiocordyceps polyrhachis-furcata BCC 54312</name>
    <dbReference type="NCBI Taxonomy" id="1330021"/>
    <lineage>
        <taxon>Eukaryota</taxon>
        <taxon>Fungi</taxon>
        <taxon>Dikarya</taxon>
        <taxon>Ascomycota</taxon>
        <taxon>Pezizomycotina</taxon>
        <taxon>Sordariomycetes</taxon>
        <taxon>Hypocreomycetidae</taxon>
        <taxon>Hypocreales</taxon>
        <taxon>Ophiocordycipitaceae</taxon>
        <taxon>Ophiocordyceps</taxon>
    </lineage>
</organism>
<keyword evidence="4" id="KW-1185">Reference proteome</keyword>
<dbReference type="InterPro" id="IPR015422">
    <property type="entry name" value="PyrdxlP-dep_Trfase_small"/>
</dbReference>
<dbReference type="GO" id="GO:0005975">
    <property type="term" value="P:carbohydrate metabolic process"/>
    <property type="evidence" value="ECO:0007669"/>
    <property type="project" value="InterPro"/>
</dbReference>
<feature type="region of interest" description="Disordered" evidence="1">
    <location>
        <begin position="1027"/>
        <end position="1063"/>
    </location>
</feature>
<feature type="domain" description="Aminotransferase class I/classII large" evidence="2">
    <location>
        <begin position="1092"/>
        <end position="1471"/>
    </location>
</feature>
<evidence type="ECO:0000313" key="4">
    <source>
        <dbReference type="Proteomes" id="UP000253664"/>
    </source>
</evidence>
<dbReference type="SUPFAM" id="SSF48208">
    <property type="entry name" value="Six-hairpin glycosidases"/>
    <property type="match status" value="1"/>
</dbReference>